<evidence type="ECO:0000256" key="2">
    <source>
        <dbReference type="SAM" id="MobiDB-lite"/>
    </source>
</evidence>
<keyword evidence="5" id="KW-1185">Reference proteome</keyword>
<dbReference type="Pfam" id="PF01613">
    <property type="entry name" value="Flavin_Reduct"/>
    <property type="match status" value="1"/>
</dbReference>
<evidence type="ECO:0000313" key="5">
    <source>
        <dbReference type="Proteomes" id="UP000251891"/>
    </source>
</evidence>
<feature type="domain" description="Flavin reductase like" evidence="3">
    <location>
        <begin position="116"/>
        <end position="264"/>
    </location>
</feature>
<dbReference type="Proteomes" id="UP000251891">
    <property type="component" value="Unassembled WGS sequence"/>
</dbReference>
<keyword evidence="1" id="KW-0560">Oxidoreductase</keyword>
<dbReference type="AlphaFoldDB" id="A0A365H5X6"/>
<accession>A0A365H5X6</accession>
<dbReference type="PANTHER" id="PTHR30466">
    <property type="entry name" value="FLAVIN REDUCTASE"/>
    <property type="match status" value="1"/>
</dbReference>
<dbReference type="GO" id="GO:0010181">
    <property type="term" value="F:FMN binding"/>
    <property type="evidence" value="ECO:0007669"/>
    <property type="project" value="InterPro"/>
</dbReference>
<evidence type="ECO:0000313" key="4">
    <source>
        <dbReference type="EMBL" id="RAY14449.1"/>
    </source>
</evidence>
<dbReference type="Gene3D" id="2.30.110.10">
    <property type="entry name" value="Electron Transport, Fmn-binding Protein, Chain A"/>
    <property type="match status" value="1"/>
</dbReference>
<feature type="compositionally biased region" description="Basic residues" evidence="2">
    <location>
        <begin position="52"/>
        <end position="76"/>
    </location>
</feature>
<evidence type="ECO:0000256" key="1">
    <source>
        <dbReference type="ARBA" id="ARBA00023002"/>
    </source>
</evidence>
<dbReference type="SUPFAM" id="SSF50475">
    <property type="entry name" value="FMN-binding split barrel"/>
    <property type="match status" value="1"/>
</dbReference>
<dbReference type="InterPro" id="IPR002563">
    <property type="entry name" value="Flavin_Rdtase-like_dom"/>
</dbReference>
<feature type="compositionally biased region" description="Low complexity" evidence="2">
    <location>
        <begin position="9"/>
        <end position="20"/>
    </location>
</feature>
<protein>
    <recommendedName>
        <fullName evidence="3">Flavin reductase like domain-containing protein</fullName>
    </recommendedName>
</protein>
<name>A0A365H5X6_9ACTN</name>
<organism evidence="4 5">
    <name type="scientific">Actinomadura craniellae</name>
    <dbReference type="NCBI Taxonomy" id="2231787"/>
    <lineage>
        <taxon>Bacteria</taxon>
        <taxon>Bacillati</taxon>
        <taxon>Actinomycetota</taxon>
        <taxon>Actinomycetes</taxon>
        <taxon>Streptosporangiales</taxon>
        <taxon>Thermomonosporaceae</taxon>
        <taxon>Actinomadura</taxon>
    </lineage>
</organism>
<dbReference type="OrthoDB" id="9792858at2"/>
<proteinExistence type="predicted"/>
<gene>
    <name evidence="4" type="ORF">DPM19_15965</name>
</gene>
<dbReference type="InterPro" id="IPR050268">
    <property type="entry name" value="NADH-dep_flavin_reductase"/>
</dbReference>
<comment type="caution">
    <text evidence="4">The sequence shown here is derived from an EMBL/GenBank/DDBJ whole genome shotgun (WGS) entry which is preliminary data.</text>
</comment>
<sequence length="266" mass="28535">MAAGRRPRGTAGAARRQPGRNLAGGLGHGRQARRDRAGGGLDAGGRADVHPAPRRRPDHLGHPARLRVPPRRHGHRGRGDHADPLGVHTLAAARRPRCTGRRPVNGPDPLEFRRVAGRFATGVVVVTTTLDGVDHAMTVNAFTSVSLDPLLVLFCVERTARFHDVVLATGQWAVSVLGEEDREASDWFATRGRPLEGQLDGRPVARGEKTGLPLFAGAVAALECRSWAVHDGGDHSIVVGEVLSLGVPDPAARPLLYYEGRYRGLR</sequence>
<dbReference type="EMBL" id="QLYX01000006">
    <property type="protein sequence ID" value="RAY14449.1"/>
    <property type="molecule type" value="Genomic_DNA"/>
</dbReference>
<feature type="region of interest" description="Disordered" evidence="2">
    <location>
        <begin position="1"/>
        <end position="84"/>
    </location>
</feature>
<dbReference type="SMART" id="SM00903">
    <property type="entry name" value="Flavin_Reduct"/>
    <property type="match status" value="1"/>
</dbReference>
<dbReference type="GO" id="GO:0042602">
    <property type="term" value="F:riboflavin reductase (NADPH) activity"/>
    <property type="evidence" value="ECO:0007669"/>
    <property type="project" value="TreeGrafter"/>
</dbReference>
<evidence type="ECO:0000259" key="3">
    <source>
        <dbReference type="SMART" id="SM00903"/>
    </source>
</evidence>
<dbReference type="PANTHER" id="PTHR30466:SF1">
    <property type="entry name" value="FMN REDUCTASE (NADH) RUTF"/>
    <property type="match status" value="1"/>
</dbReference>
<reference evidence="4 5" key="1">
    <citation type="submission" date="2018-06" db="EMBL/GenBank/DDBJ databases">
        <title>Actinomadura craniellae sp. nov. isolated from marine sponge Craniella sp.</title>
        <authorList>
            <person name="Li L."/>
            <person name="Xu Q.H."/>
            <person name="Lin H.W."/>
            <person name="Lu Y.H."/>
        </authorList>
    </citation>
    <scope>NUCLEOTIDE SEQUENCE [LARGE SCALE GENOMIC DNA]</scope>
    <source>
        <strain evidence="4 5">LHW63021</strain>
    </source>
</reference>
<dbReference type="InterPro" id="IPR012349">
    <property type="entry name" value="Split_barrel_FMN-bd"/>
</dbReference>